<reference evidence="1" key="1">
    <citation type="submission" date="2020-05" db="EMBL/GenBank/DDBJ databases">
        <authorList>
            <person name="Chiriac C."/>
            <person name="Salcher M."/>
            <person name="Ghai R."/>
            <person name="Kavagutti S V."/>
        </authorList>
    </citation>
    <scope>NUCLEOTIDE SEQUENCE</scope>
</reference>
<protein>
    <submittedName>
        <fullName evidence="1">Unannotated protein</fullName>
    </submittedName>
</protein>
<proteinExistence type="predicted"/>
<gene>
    <name evidence="1" type="ORF">UFOPK1693_00648</name>
</gene>
<evidence type="ECO:0000313" key="1">
    <source>
        <dbReference type="EMBL" id="CAB4570227.1"/>
    </source>
</evidence>
<organism evidence="1">
    <name type="scientific">freshwater metagenome</name>
    <dbReference type="NCBI Taxonomy" id="449393"/>
    <lineage>
        <taxon>unclassified sequences</taxon>
        <taxon>metagenomes</taxon>
        <taxon>ecological metagenomes</taxon>
    </lineage>
</organism>
<dbReference type="AlphaFoldDB" id="A0A6J6E1T1"/>
<dbReference type="EMBL" id="CAEZTO010000006">
    <property type="protein sequence ID" value="CAB4570227.1"/>
    <property type="molecule type" value="Genomic_DNA"/>
</dbReference>
<accession>A0A6J6E1T1</accession>
<sequence>MKKLVAAITLLATALLGVQPTSANVRDMSDSATLYWQVEESYGDTYSQVVISQKDSRGFWSDGTYCTEFGPGKVARFPQGASCDPTTYRGDILIQFSSLQAPVCLETSNNCLESVFATNAQGNRVMGKFLGYVSKDYWVPANPTLGNPLGVTAGIWQIPGVINSTGTDLYEVHLNMEGGMVAFKNGRQQNKFSLKNRQFNAGIRPVNATVSGDVATKNPNCGNCNALPADYSFGLTTILPESVMNWYSGRLQNADVVYQRVDSTYFRITVTGNPIEIPEFKGKIAKGQASDQLLKQFHWCQSNAPDCFGLYTNGYGNEATWTDFLDAWRPLVGDTATGSATVWTVRTVPVYFGPGGDRGFYNCTPKNRAAGIVSTNALMYNGMIPSFERGFFNYRVAGMHYEADGKTEFLGRYEMVMDEQLARCMFKFPRAPISATVTVSGEDGENVVATSLVNSSNGKLRLAAYNFTFSEKTIKIKLGAQGHLTCTKGKTTRYVKGSRCPAGFKRG</sequence>
<name>A0A6J6E1T1_9ZZZZ</name>